<reference evidence="8 9" key="1">
    <citation type="submission" date="2024-09" db="EMBL/GenBank/DDBJ databases">
        <title>A chromosome-level genome assembly of Gray's grenadier anchovy, Coilia grayii.</title>
        <authorList>
            <person name="Fu Z."/>
        </authorList>
    </citation>
    <scope>NUCLEOTIDE SEQUENCE [LARGE SCALE GENOMIC DNA]</scope>
    <source>
        <strain evidence="8">G4</strain>
        <tissue evidence="8">Muscle</tissue>
    </source>
</reference>
<evidence type="ECO:0000313" key="9">
    <source>
        <dbReference type="Proteomes" id="UP001591681"/>
    </source>
</evidence>
<dbReference type="Pfam" id="PF06825">
    <property type="entry name" value="HSBP1"/>
    <property type="match status" value="1"/>
</dbReference>
<comment type="subcellular location">
    <subcellularLocation>
        <location evidence="1">Nucleus</location>
    </subcellularLocation>
</comment>
<evidence type="ECO:0000313" key="8">
    <source>
        <dbReference type="EMBL" id="KAL2079906.1"/>
    </source>
</evidence>
<protein>
    <recommendedName>
        <fullName evidence="6">Heat shock factor-binding protein 1</fullName>
    </recommendedName>
</protein>
<dbReference type="PANTHER" id="PTHR19424">
    <property type="entry name" value="HEAT SHOCK FACTOR BINDING PROTEIN 1"/>
    <property type="match status" value="1"/>
</dbReference>
<evidence type="ECO:0000256" key="6">
    <source>
        <dbReference type="ARBA" id="ARBA00039223"/>
    </source>
</evidence>
<comment type="subunit">
    <text evidence="5">Homohexamer. Associates with heptad repeats of HSF1 trimers and probably also HSF1 monomers, and with HSP70. Association with HSF1 trimers and HSP70 coincides with attenuation of heat shock response and the conversion of HSF1 trimer to monomer.</text>
</comment>
<gene>
    <name evidence="8" type="ORF">ACEWY4_023699</name>
</gene>
<dbReference type="InterPro" id="IPR009643">
    <property type="entry name" value="HS1-bd"/>
</dbReference>
<dbReference type="FunFam" id="1.20.5.430:FF:000002">
    <property type="entry name" value="Heat shock factor-binding protein 1"/>
    <property type="match status" value="1"/>
</dbReference>
<evidence type="ECO:0000256" key="7">
    <source>
        <dbReference type="SAM" id="Coils"/>
    </source>
</evidence>
<feature type="coiled-coil region" evidence="7">
    <location>
        <begin position="13"/>
        <end position="58"/>
    </location>
</feature>
<evidence type="ECO:0000256" key="2">
    <source>
        <dbReference type="ARBA" id="ARBA00006349"/>
    </source>
</evidence>
<dbReference type="Gene3D" id="1.20.5.430">
    <property type="match status" value="1"/>
</dbReference>
<comment type="function">
    <text evidence="4">Negative regulator of the heat shock response. Negatively affects HSF1 DNA-binding activity. May have a role in the suppression of the activation of the stress response during the aging process.</text>
</comment>
<keyword evidence="7" id="KW-0175">Coiled coil</keyword>
<dbReference type="AlphaFoldDB" id="A0ABD1IZV3"/>
<organism evidence="8 9">
    <name type="scientific">Coilia grayii</name>
    <name type="common">Gray's grenadier anchovy</name>
    <dbReference type="NCBI Taxonomy" id="363190"/>
    <lineage>
        <taxon>Eukaryota</taxon>
        <taxon>Metazoa</taxon>
        <taxon>Chordata</taxon>
        <taxon>Craniata</taxon>
        <taxon>Vertebrata</taxon>
        <taxon>Euteleostomi</taxon>
        <taxon>Actinopterygii</taxon>
        <taxon>Neopterygii</taxon>
        <taxon>Teleostei</taxon>
        <taxon>Clupei</taxon>
        <taxon>Clupeiformes</taxon>
        <taxon>Clupeoidei</taxon>
        <taxon>Engraulidae</taxon>
        <taxon>Coilinae</taxon>
        <taxon>Coilia</taxon>
    </lineage>
</organism>
<evidence type="ECO:0000256" key="1">
    <source>
        <dbReference type="ARBA" id="ARBA00004123"/>
    </source>
</evidence>
<name>A0ABD1IZV3_9TELE</name>
<evidence type="ECO:0000256" key="5">
    <source>
        <dbReference type="ARBA" id="ARBA00038772"/>
    </source>
</evidence>
<sequence length="75" mass="8606">MDKSKPKAAQDLTAQMETTMQELNKKFQAMSDQIVTRLEEMGMRINDLEKNVADLMQQAGMDECQVAEEIDPERQ</sequence>
<dbReference type="EMBL" id="JBHFQA010000021">
    <property type="protein sequence ID" value="KAL2079906.1"/>
    <property type="molecule type" value="Genomic_DNA"/>
</dbReference>
<comment type="caution">
    <text evidence="8">The sequence shown here is derived from an EMBL/GenBank/DDBJ whole genome shotgun (WGS) entry which is preliminary data.</text>
</comment>
<dbReference type="PANTHER" id="PTHR19424:SF0">
    <property type="entry name" value="HEAT SHOCK FACTOR BINDING PROTEIN 1"/>
    <property type="match status" value="1"/>
</dbReference>
<keyword evidence="3" id="KW-0539">Nucleus</keyword>
<proteinExistence type="inferred from homology"/>
<evidence type="ECO:0000256" key="4">
    <source>
        <dbReference type="ARBA" id="ARBA00037689"/>
    </source>
</evidence>
<comment type="similarity">
    <text evidence="2">Belongs to the HSBP1 family.</text>
</comment>
<evidence type="ECO:0000256" key="3">
    <source>
        <dbReference type="ARBA" id="ARBA00023242"/>
    </source>
</evidence>
<dbReference type="GO" id="GO:0005634">
    <property type="term" value="C:nucleus"/>
    <property type="evidence" value="ECO:0007669"/>
    <property type="project" value="UniProtKB-SubCell"/>
</dbReference>
<accession>A0ABD1IZV3</accession>
<keyword evidence="9" id="KW-1185">Reference proteome</keyword>
<dbReference type="Proteomes" id="UP001591681">
    <property type="component" value="Unassembled WGS sequence"/>
</dbReference>